<evidence type="ECO:0000259" key="6">
    <source>
        <dbReference type="PROSITE" id="PS50110"/>
    </source>
</evidence>
<comment type="caution">
    <text evidence="8">The sequence shown here is derived from an EMBL/GenBank/DDBJ whole genome shotgun (WGS) entry which is preliminary data.</text>
</comment>
<sequence>MKIGIFHHQAQEAGRLSVAFARLGHKPMAMVTGDAVVEAVQHERFDALVMRWDGPDLCGVAVMHRLRAAHDRLPVIIMLMSADAPGGIAEQADLLLPDPLDDDGVVAAVAAITSARPRRIDHNERVDGLQFNRVNHEVVVRGHAVQLTAKEFALARLLVDNIGVALSRDAIMGAVWGRADLPGSRTLDAHIAQVRKRLSLRPEDGWRLSSVYGFGYRLDRIES</sequence>
<evidence type="ECO:0000313" key="9">
    <source>
        <dbReference type="Proteomes" id="UP000216991"/>
    </source>
</evidence>
<dbReference type="GO" id="GO:0032993">
    <property type="term" value="C:protein-DNA complex"/>
    <property type="evidence" value="ECO:0007669"/>
    <property type="project" value="TreeGrafter"/>
</dbReference>
<dbReference type="Gene3D" id="1.10.10.10">
    <property type="entry name" value="Winged helix-like DNA-binding domain superfamily/Winged helix DNA-binding domain"/>
    <property type="match status" value="1"/>
</dbReference>
<dbReference type="GO" id="GO:0006355">
    <property type="term" value="P:regulation of DNA-templated transcription"/>
    <property type="evidence" value="ECO:0007669"/>
    <property type="project" value="InterPro"/>
</dbReference>
<dbReference type="SUPFAM" id="SSF52172">
    <property type="entry name" value="CheY-like"/>
    <property type="match status" value="1"/>
</dbReference>
<name>A0A255YLM1_9SPHN</name>
<evidence type="ECO:0000256" key="5">
    <source>
        <dbReference type="PROSITE-ProRule" id="PRU01091"/>
    </source>
</evidence>
<dbReference type="PANTHER" id="PTHR48111">
    <property type="entry name" value="REGULATOR OF RPOS"/>
    <property type="match status" value="1"/>
</dbReference>
<gene>
    <name evidence="8" type="ORF">CHU93_06990</name>
</gene>
<evidence type="ECO:0000256" key="3">
    <source>
        <dbReference type="ARBA" id="ARBA00023125"/>
    </source>
</evidence>
<dbReference type="GO" id="GO:0000976">
    <property type="term" value="F:transcription cis-regulatory region binding"/>
    <property type="evidence" value="ECO:0007669"/>
    <property type="project" value="TreeGrafter"/>
</dbReference>
<dbReference type="GO" id="GO:0000156">
    <property type="term" value="F:phosphorelay response regulator activity"/>
    <property type="evidence" value="ECO:0007669"/>
    <property type="project" value="TreeGrafter"/>
</dbReference>
<dbReference type="GO" id="GO:0005829">
    <property type="term" value="C:cytosol"/>
    <property type="evidence" value="ECO:0007669"/>
    <property type="project" value="TreeGrafter"/>
</dbReference>
<dbReference type="Gene3D" id="3.40.50.2300">
    <property type="match status" value="1"/>
</dbReference>
<organism evidence="8 9">
    <name type="scientific">Sandarakinorhabdus cyanobacteriorum</name>
    <dbReference type="NCBI Taxonomy" id="1981098"/>
    <lineage>
        <taxon>Bacteria</taxon>
        <taxon>Pseudomonadati</taxon>
        <taxon>Pseudomonadota</taxon>
        <taxon>Alphaproteobacteria</taxon>
        <taxon>Sphingomonadales</taxon>
        <taxon>Sphingosinicellaceae</taxon>
        <taxon>Sandarakinorhabdus</taxon>
    </lineage>
</organism>
<dbReference type="RefSeq" id="WP_086115565.1">
    <property type="nucleotide sequence ID" value="NZ_NOXT01000102.1"/>
</dbReference>
<keyword evidence="3 5" id="KW-0238">DNA-binding</keyword>
<dbReference type="PROSITE" id="PS50110">
    <property type="entry name" value="RESPONSE_REGULATORY"/>
    <property type="match status" value="1"/>
</dbReference>
<dbReference type="InterPro" id="IPR011006">
    <property type="entry name" value="CheY-like_superfamily"/>
</dbReference>
<dbReference type="Pfam" id="PF00486">
    <property type="entry name" value="Trans_reg_C"/>
    <property type="match status" value="1"/>
</dbReference>
<dbReference type="InterPro" id="IPR039420">
    <property type="entry name" value="WalR-like"/>
</dbReference>
<feature type="domain" description="OmpR/PhoB-type" evidence="7">
    <location>
        <begin position="117"/>
        <end position="220"/>
    </location>
</feature>
<feature type="domain" description="Response regulatory" evidence="6">
    <location>
        <begin position="2"/>
        <end position="113"/>
    </location>
</feature>
<dbReference type="OrthoDB" id="9802426at2"/>
<evidence type="ECO:0000256" key="1">
    <source>
        <dbReference type="ARBA" id="ARBA00022553"/>
    </source>
</evidence>
<dbReference type="InterPro" id="IPR001789">
    <property type="entry name" value="Sig_transdc_resp-reg_receiver"/>
</dbReference>
<keyword evidence="1" id="KW-0597">Phosphoprotein</keyword>
<evidence type="ECO:0000256" key="2">
    <source>
        <dbReference type="ARBA" id="ARBA00023012"/>
    </source>
</evidence>
<dbReference type="CDD" id="cd00383">
    <property type="entry name" value="trans_reg_C"/>
    <property type="match status" value="1"/>
</dbReference>
<comment type="caution">
    <text evidence="4">Lacks conserved residue(s) required for the propagation of feature annotation.</text>
</comment>
<proteinExistence type="predicted"/>
<reference evidence="8 9" key="1">
    <citation type="submission" date="2017-07" db="EMBL/GenBank/DDBJ databases">
        <title>Sandarakinorhabdus cyanobacteriorum sp. nov., a novel bacterium isolated from cyanobacterial aggregates in a eutrophic lake.</title>
        <authorList>
            <person name="Cai H."/>
        </authorList>
    </citation>
    <scope>NUCLEOTIDE SEQUENCE [LARGE SCALE GENOMIC DNA]</scope>
    <source>
        <strain evidence="8 9">TH057</strain>
    </source>
</reference>
<protein>
    <submittedName>
        <fullName evidence="8">DNA-binding response regulator</fullName>
    </submittedName>
</protein>
<evidence type="ECO:0000313" key="8">
    <source>
        <dbReference type="EMBL" id="OYQ30079.1"/>
    </source>
</evidence>
<evidence type="ECO:0000259" key="7">
    <source>
        <dbReference type="PROSITE" id="PS51755"/>
    </source>
</evidence>
<dbReference type="SUPFAM" id="SSF46894">
    <property type="entry name" value="C-terminal effector domain of the bipartite response regulators"/>
    <property type="match status" value="1"/>
</dbReference>
<dbReference type="InterPro" id="IPR036388">
    <property type="entry name" value="WH-like_DNA-bd_sf"/>
</dbReference>
<accession>A0A255YLM1</accession>
<keyword evidence="2" id="KW-0902">Two-component regulatory system</keyword>
<dbReference type="SMART" id="SM00862">
    <property type="entry name" value="Trans_reg_C"/>
    <property type="match status" value="1"/>
</dbReference>
<dbReference type="PROSITE" id="PS51755">
    <property type="entry name" value="OMPR_PHOB"/>
    <property type="match status" value="1"/>
</dbReference>
<keyword evidence="9" id="KW-1185">Reference proteome</keyword>
<feature type="DNA-binding region" description="OmpR/PhoB-type" evidence="5">
    <location>
        <begin position="117"/>
        <end position="220"/>
    </location>
</feature>
<evidence type="ECO:0000256" key="4">
    <source>
        <dbReference type="PROSITE-ProRule" id="PRU00169"/>
    </source>
</evidence>
<dbReference type="EMBL" id="NOXT01000102">
    <property type="protein sequence ID" value="OYQ30079.1"/>
    <property type="molecule type" value="Genomic_DNA"/>
</dbReference>
<dbReference type="InterPro" id="IPR001867">
    <property type="entry name" value="OmpR/PhoB-type_DNA-bd"/>
</dbReference>
<dbReference type="AlphaFoldDB" id="A0A255YLM1"/>
<dbReference type="Proteomes" id="UP000216991">
    <property type="component" value="Unassembled WGS sequence"/>
</dbReference>
<dbReference type="PANTHER" id="PTHR48111:SF40">
    <property type="entry name" value="PHOSPHATE REGULON TRANSCRIPTIONAL REGULATORY PROTEIN PHOB"/>
    <property type="match status" value="1"/>
</dbReference>
<dbReference type="InterPro" id="IPR016032">
    <property type="entry name" value="Sig_transdc_resp-reg_C-effctor"/>
</dbReference>